<evidence type="ECO:0000256" key="2">
    <source>
        <dbReference type="ARBA" id="ARBA00023239"/>
    </source>
</evidence>
<gene>
    <name evidence="4" type="ORF">SAMN05444159_6675</name>
</gene>
<organism evidence="4 5">
    <name type="scientific">Bradyrhizobium lablabi</name>
    <dbReference type="NCBI Taxonomy" id="722472"/>
    <lineage>
        <taxon>Bacteria</taxon>
        <taxon>Pseudomonadati</taxon>
        <taxon>Pseudomonadota</taxon>
        <taxon>Alphaproteobacteria</taxon>
        <taxon>Hyphomicrobiales</taxon>
        <taxon>Nitrobacteraceae</taxon>
        <taxon>Bradyrhizobium</taxon>
    </lineage>
</organism>
<dbReference type="Gene3D" id="3.90.226.10">
    <property type="entry name" value="2-enoyl-CoA Hydratase, Chain A, domain 1"/>
    <property type="match status" value="1"/>
</dbReference>
<accession>A0A1M7D1G4</accession>
<dbReference type="InterPro" id="IPR014748">
    <property type="entry name" value="Enoyl-CoA_hydra_C"/>
</dbReference>
<dbReference type="SUPFAM" id="SSF52096">
    <property type="entry name" value="ClpP/crotonase"/>
    <property type="match status" value="1"/>
</dbReference>
<dbReference type="GO" id="GO:0016829">
    <property type="term" value="F:lyase activity"/>
    <property type="evidence" value="ECO:0007669"/>
    <property type="project" value="UniProtKB-KW"/>
</dbReference>
<feature type="compositionally biased region" description="Basic and acidic residues" evidence="3">
    <location>
        <begin position="29"/>
        <end position="46"/>
    </location>
</feature>
<evidence type="ECO:0000313" key="5">
    <source>
        <dbReference type="Proteomes" id="UP000189935"/>
    </source>
</evidence>
<evidence type="ECO:0000313" key="4">
    <source>
        <dbReference type="EMBL" id="SHL73294.1"/>
    </source>
</evidence>
<dbReference type="InterPro" id="IPR029045">
    <property type="entry name" value="ClpP/crotonase-like_dom_sf"/>
</dbReference>
<dbReference type="AlphaFoldDB" id="A0A1M7D1G4"/>
<sequence>MSRPMDQIDNSSTKPLQTEHHGQMSSRRSQSDVRLENCESEARRDLPNSLTASQHGPVTLLRLSRPAKRNALDDATIAGIEFFFSDPPQQTRAIILHGEGKHFSAGADLSTVTDASAPVSVRRSQSWYRAFDGIENGRVPVVAVLHGGVIGGGLELAAAAHIRVAERSAFYALPESTRGIFVGGGGAVRIPRLIGTTRMIDMMLTGRTYSAEEGLSLGFSQYLVDDGHGLAKAIELAERIATNTVLSNFAIVQALPRIARSDPEGGFLLESLMAAITVGDDEAKERVNAFFEKRVAKVAHPSGESER</sequence>
<dbReference type="Pfam" id="PF00378">
    <property type="entry name" value="ECH_1"/>
    <property type="match status" value="1"/>
</dbReference>
<dbReference type="Proteomes" id="UP000189935">
    <property type="component" value="Chromosome I"/>
</dbReference>
<dbReference type="CDD" id="cd06558">
    <property type="entry name" value="crotonase-like"/>
    <property type="match status" value="1"/>
</dbReference>
<dbReference type="EMBL" id="LT670844">
    <property type="protein sequence ID" value="SHL73294.1"/>
    <property type="molecule type" value="Genomic_DNA"/>
</dbReference>
<dbReference type="NCBIfam" id="NF006013">
    <property type="entry name" value="PRK08150.1"/>
    <property type="match status" value="1"/>
</dbReference>
<dbReference type="PANTHER" id="PTHR11941">
    <property type="entry name" value="ENOYL-COA HYDRATASE-RELATED"/>
    <property type="match status" value="1"/>
</dbReference>
<keyword evidence="2" id="KW-0456">Lyase</keyword>
<dbReference type="InterPro" id="IPR001753">
    <property type="entry name" value="Enoyl-CoA_hydra/iso"/>
</dbReference>
<reference evidence="4 5" key="1">
    <citation type="submission" date="2016-11" db="EMBL/GenBank/DDBJ databases">
        <authorList>
            <person name="Jaros S."/>
            <person name="Januszkiewicz K."/>
            <person name="Wedrychowicz H."/>
        </authorList>
    </citation>
    <scope>NUCLEOTIDE SEQUENCE [LARGE SCALE GENOMIC DNA]</scope>
    <source>
        <strain evidence="4 5">GAS499</strain>
    </source>
</reference>
<protein>
    <submittedName>
        <fullName evidence="4">Enoyl-CoA hydratase/carnithine racemase</fullName>
    </submittedName>
</protein>
<evidence type="ECO:0000256" key="3">
    <source>
        <dbReference type="SAM" id="MobiDB-lite"/>
    </source>
</evidence>
<dbReference type="GO" id="GO:0006635">
    <property type="term" value="P:fatty acid beta-oxidation"/>
    <property type="evidence" value="ECO:0007669"/>
    <property type="project" value="TreeGrafter"/>
</dbReference>
<evidence type="ECO:0000256" key="1">
    <source>
        <dbReference type="ARBA" id="ARBA00005254"/>
    </source>
</evidence>
<proteinExistence type="inferred from homology"/>
<name>A0A1M7D1G4_9BRAD</name>
<dbReference type="Gene3D" id="1.10.12.10">
    <property type="entry name" value="Lyase 2-enoyl-coa Hydratase, Chain A, domain 2"/>
    <property type="match status" value="1"/>
</dbReference>
<comment type="similarity">
    <text evidence="1">Belongs to the enoyl-CoA hydratase/isomerase family.</text>
</comment>
<dbReference type="PANTHER" id="PTHR11941:SF54">
    <property type="entry name" value="ENOYL-COA HYDRATASE, MITOCHONDRIAL"/>
    <property type="match status" value="1"/>
</dbReference>
<feature type="region of interest" description="Disordered" evidence="3">
    <location>
        <begin position="1"/>
        <end position="53"/>
    </location>
</feature>